<dbReference type="PROSITE" id="PS00061">
    <property type="entry name" value="ADH_SHORT"/>
    <property type="match status" value="1"/>
</dbReference>
<dbReference type="InterPro" id="IPR020904">
    <property type="entry name" value="Sc_DH/Rdtase_CS"/>
</dbReference>
<keyword evidence="1" id="KW-0521">NADP</keyword>
<evidence type="ECO:0000256" key="1">
    <source>
        <dbReference type="ARBA" id="ARBA00022857"/>
    </source>
</evidence>
<dbReference type="GO" id="GO:0016616">
    <property type="term" value="F:oxidoreductase activity, acting on the CH-OH group of donors, NAD or NADP as acceptor"/>
    <property type="evidence" value="ECO:0007669"/>
    <property type="project" value="TreeGrafter"/>
</dbReference>
<accession>A0A8T9CC97</accession>
<dbReference type="PANTHER" id="PTHR45458:SF3">
    <property type="entry name" value="CHAIN DEHYDROGENASE (ATSC), PUTATIVE-RELATED"/>
    <property type="match status" value="1"/>
</dbReference>
<evidence type="ECO:0000313" key="3">
    <source>
        <dbReference type="Proteomes" id="UP000469558"/>
    </source>
</evidence>
<keyword evidence="3" id="KW-1185">Reference proteome</keyword>
<dbReference type="InterPro" id="IPR052184">
    <property type="entry name" value="SDR_enzymes"/>
</dbReference>
<name>A0A8T9CC97_9HELO</name>
<dbReference type="PRINTS" id="PR00081">
    <property type="entry name" value="GDHRDH"/>
</dbReference>
<sequence>MSVYVVTGVSKGIGFEFVKQISEDPKNLVVGLVRDKTGTEKKVAAELGDRSNVHILYANLDNYASLKQAAADTTKIVGERGIDYLVANGAFMSHFDAFDPVSALGNEVEKLEDIASQYYKTNVVGTIHFFTLFTPLVMKGKVKKAIAISSGHADLDFINNNDIDVSALYAASKAAMNVIVAKFSAQYKKDGVLFFSISPGVVDVGHFDNVAPEKMQGMASVMGRLQAYAPHFKGPIPVDEAIRTIRLLWERASIETGYAGAFVSQFGNKQWM</sequence>
<dbReference type="OrthoDB" id="7289984at2759"/>
<dbReference type="AlphaFoldDB" id="A0A8T9CC97"/>
<dbReference type="Gene3D" id="3.40.50.720">
    <property type="entry name" value="NAD(P)-binding Rossmann-like Domain"/>
    <property type="match status" value="1"/>
</dbReference>
<proteinExistence type="predicted"/>
<dbReference type="PANTHER" id="PTHR45458">
    <property type="entry name" value="SHORT-CHAIN DEHYDROGENASE/REDUCTASE SDR"/>
    <property type="match status" value="1"/>
</dbReference>
<reference evidence="2 3" key="1">
    <citation type="submission" date="2018-05" db="EMBL/GenBank/DDBJ databases">
        <title>Genome sequencing and assembly of the regulated plant pathogen Lachnellula willkommii and related sister species for the development of diagnostic species identification markers.</title>
        <authorList>
            <person name="Giroux E."/>
            <person name="Bilodeau G."/>
        </authorList>
    </citation>
    <scope>NUCLEOTIDE SEQUENCE [LARGE SCALE GENOMIC DNA]</scope>
    <source>
        <strain evidence="2 3">CBS 268.59</strain>
    </source>
</reference>
<dbReference type="InterPro" id="IPR002347">
    <property type="entry name" value="SDR_fam"/>
</dbReference>
<dbReference type="EMBL" id="QGMK01000196">
    <property type="protein sequence ID" value="TVY83399.1"/>
    <property type="molecule type" value="Genomic_DNA"/>
</dbReference>
<comment type="caution">
    <text evidence="2">The sequence shown here is derived from an EMBL/GenBank/DDBJ whole genome shotgun (WGS) entry which is preliminary data.</text>
</comment>
<organism evidence="2 3">
    <name type="scientific">Lachnellula suecica</name>
    <dbReference type="NCBI Taxonomy" id="602035"/>
    <lineage>
        <taxon>Eukaryota</taxon>
        <taxon>Fungi</taxon>
        <taxon>Dikarya</taxon>
        <taxon>Ascomycota</taxon>
        <taxon>Pezizomycotina</taxon>
        <taxon>Leotiomycetes</taxon>
        <taxon>Helotiales</taxon>
        <taxon>Lachnaceae</taxon>
        <taxon>Lachnellula</taxon>
    </lineage>
</organism>
<dbReference type="Proteomes" id="UP000469558">
    <property type="component" value="Unassembled WGS sequence"/>
</dbReference>
<gene>
    <name evidence="2" type="ORF">LSUE1_G003235</name>
</gene>
<dbReference type="Pfam" id="PF00106">
    <property type="entry name" value="adh_short"/>
    <property type="match status" value="1"/>
</dbReference>
<evidence type="ECO:0000313" key="2">
    <source>
        <dbReference type="EMBL" id="TVY83399.1"/>
    </source>
</evidence>
<dbReference type="SUPFAM" id="SSF51735">
    <property type="entry name" value="NAD(P)-binding Rossmann-fold domains"/>
    <property type="match status" value="1"/>
</dbReference>
<dbReference type="InterPro" id="IPR036291">
    <property type="entry name" value="NAD(P)-bd_dom_sf"/>
</dbReference>
<protein>
    <submittedName>
        <fullName evidence="2">Putative oxidoreductase</fullName>
    </submittedName>
</protein>